<dbReference type="PANTHER" id="PTHR37813">
    <property type="entry name" value="FELS-2 PROPHAGE PROTEIN"/>
    <property type="match status" value="1"/>
</dbReference>
<dbReference type="Proteomes" id="UP000014417">
    <property type="component" value="Unassembled WGS sequence"/>
</dbReference>
<proteinExistence type="predicted"/>
<reference evidence="2 3" key="1">
    <citation type="submission" date="2013-04" db="EMBL/GenBank/DDBJ databases">
        <title>The Genome Sequence of Propionimicrobium lymphophilum ACS-093-V-SCH5.</title>
        <authorList>
            <consortium name="The Broad Institute Genomics Platform"/>
            <person name="Earl A."/>
            <person name="Ward D."/>
            <person name="Feldgarden M."/>
            <person name="Gevers D."/>
            <person name="Saerens B."/>
            <person name="Vaneechoutte M."/>
            <person name="Walker B."/>
            <person name="Young S."/>
            <person name="Zeng Q."/>
            <person name="Gargeya S."/>
            <person name="Fitzgerald M."/>
            <person name="Haas B."/>
            <person name="Abouelleil A."/>
            <person name="Allen A.W."/>
            <person name="Alvarado L."/>
            <person name="Arachchi H.M."/>
            <person name="Berlin A.M."/>
            <person name="Chapman S.B."/>
            <person name="Gainer-Dewar J."/>
            <person name="Goldberg J."/>
            <person name="Griggs A."/>
            <person name="Gujja S."/>
            <person name="Hansen M."/>
            <person name="Howarth C."/>
            <person name="Imamovic A."/>
            <person name="Ireland A."/>
            <person name="Larimer J."/>
            <person name="McCowan C."/>
            <person name="Murphy C."/>
            <person name="Pearson M."/>
            <person name="Poon T.W."/>
            <person name="Priest M."/>
            <person name="Roberts A."/>
            <person name="Saif S."/>
            <person name="Shea T."/>
            <person name="Sisk P."/>
            <person name="Sykes S."/>
            <person name="Wortman J."/>
            <person name="Nusbaum C."/>
            <person name="Birren B."/>
        </authorList>
    </citation>
    <scope>NUCLEOTIDE SEQUENCE [LARGE SCALE GENOMIC DNA]</scope>
    <source>
        <strain evidence="2 3">ACS-093-V-SCH5</strain>
    </source>
</reference>
<gene>
    <name evidence="2" type="ORF">HMPREF9306_00222</name>
</gene>
<sequence length="608" mass="61754">MAGKTAILAVKIISDASSAKRGLADIGKATGKASGAMGKLGAAAKAGMLAAGAAIAGLAVTGIKAAADLEQSVGAVDTVFKGNAGQMHAWADQAAITVGLTKNEYNELATVLGTQLKNGGTSMDQLGAKTNELIELGADLASMFGGTTADAVGALSSALKGERDPIERYGVSLKQTQIDAKAAAMGFEKVGGSLSNEAQQAATLALIMEQTSDAHGNFAKEADTVQGQMQRLKATWGNFTADIGTALLPIVNEVLGVLSGTVMPAVKEFGNAFKTAMDGIDVSGIFNQLGNALRPLGETFRSLLPALAPLSNTIMGLVTNGIMPLVQGIISGLVPVIQSLVSAFLPPLIAAFQQIIPAVTPVLGFIGQFVAILGQVLVPVINTLAPIVTTAFSVIANVISSALSVVSGIIQTVTSIMQGNWSGAWNGMTSIVSGVWGIIRGIVSGGIRMIGSIIRGAAGLLAGAGQAMMQGLINGVKAMAGKIFEAAKNVIKGAIDGIKGFLGIHSPSRVFAEIGRQTGAGLVVGINAMQKPVAAAGKALADAATPQPGEISLGRPRANLLERAQAIAGDIIVNINGGLIDRDTIDQLVDAIDQARRRSGRLAVAGRY</sequence>
<dbReference type="HOGENOM" id="CLU_448956_0_0_11"/>
<keyword evidence="1" id="KW-0472">Membrane</keyword>
<dbReference type="PATRIC" id="fig|883161.3.peg.227"/>
<keyword evidence="1" id="KW-0812">Transmembrane</keyword>
<dbReference type="OrthoDB" id="3765294at2"/>
<dbReference type="PANTHER" id="PTHR37813:SF1">
    <property type="entry name" value="FELS-2 PROPHAGE PROTEIN"/>
    <property type="match status" value="1"/>
</dbReference>
<evidence type="ECO:0008006" key="4">
    <source>
        <dbReference type="Google" id="ProtNLM"/>
    </source>
</evidence>
<name>S2W212_9ACTN</name>
<dbReference type="RefSeq" id="WP_016455080.1">
    <property type="nucleotide sequence ID" value="NZ_KE150269.1"/>
</dbReference>
<feature type="transmembrane region" description="Helical" evidence="1">
    <location>
        <begin position="387"/>
        <end position="410"/>
    </location>
</feature>
<comment type="caution">
    <text evidence="2">The sequence shown here is derived from an EMBL/GenBank/DDBJ whole genome shotgun (WGS) entry which is preliminary data.</text>
</comment>
<evidence type="ECO:0000313" key="2">
    <source>
        <dbReference type="EMBL" id="EPD33808.1"/>
    </source>
</evidence>
<feature type="transmembrane region" description="Helical" evidence="1">
    <location>
        <begin position="362"/>
        <end position="381"/>
    </location>
</feature>
<evidence type="ECO:0000313" key="3">
    <source>
        <dbReference type="Proteomes" id="UP000014417"/>
    </source>
</evidence>
<keyword evidence="3" id="KW-1185">Reference proteome</keyword>
<accession>S2W212</accession>
<organism evidence="2 3">
    <name type="scientific">Propionimicrobium lymphophilum ACS-093-V-SCH5</name>
    <dbReference type="NCBI Taxonomy" id="883161"/>
    <lineage>
        <taxon>Bacteria</taxon>
        <taxon>Bacillati</taxon>
        <taxon>Actinomycetota</taxon>
        <taxon>Actinomycetes</taxon>
        <taxon>Propionibacteriales</taxon>
        <taxon>Propionibacteriaceae</taxon>
        <taxon>Propionimicrobium</taxon>
    </lineage>
</organism>
<dbReference type="EMBL" id="AGZR01000003">
    <property type="protein sequence ID" value="EPD33808.1"/>
    <property type="molecule type" value="Genomic_DNA"/>
</dbReference>
<protein>
    <recommendedName>
        <fullName evidence="4">Tape measure domain-containing protein</fullName>
    </recommendedName>
</protein>
<feature type="transmembrane region" description="Helical" evidence="1">
    <location>
        <begin position="329"/>
        <end position="350"/>
    </location>
</feature>
<dbReference type="AlphaFoldDB" id="S2W212"/>
<keyword evidence="1" id="KW-1133">Transmembrane helix</keyword>
<evidence type="ECO:0000256" key="1">
    <source>
        <dbReference type="SAM" id="Phobius"/>
    </source>
</evidence>
<dbReference type="STRING" id="883161.HMPREF9306_00222"/>